<evidence type="ECO:0000256" key="1">
    <source>
        <dbReference type="SAM" id="MobiDB-lite"/>
    </source>
</evidence>
<dbReference type="OrthoDB" id="2407119at2759"/>
<evidence type="ECO:0000313" key="3">
    <source>
        <dbReference type="Proteomes" id="UP000789396"/>
    </source>
</evidence>
<dbReference type="AlphaFoldDB" id="A0A9N9JA08"/>
<feature type="non-terminal residue" evidence="2">
    <location>
        <position position="1"/>
    </location>
</feature>
<protein>
    <submittedName>
        <fullName evidence="2">7709_t:CDS:1</fullName>
    </submittedName>
</protein>
<name>A0A9N9JA08_9GLOM</name>
<keyword evidence="3" id="KW-1185">Reference proteome</keyword>
<feature type="non-terminal residue" evidence="2">
    <location>
        <position position="99"/>
    </location>
</feature>
<reference evidence="2" key="1">
    <citation type="submission" date="2021-06" db="EMBL/GenBank/DDBJ databases">
        <authorList>
            <person name="Kallberg Y."/>
            <person name="Tangrot J."/>
            <person name="Rosling A."/>
        </authorList>
    </citation>
    <scope>NUCLEOTIDE SEQUENCE</scope>
    <source>
        <strain evidence="2">IN212</strain>
    </source>
</reference>
<organism evidence="2 3">
    <name type="scientific">Racocetra fulgida</name>
    <dbReference type="NCBI Taxonomy" id="60492"/>
    <lineage>
        <taxon>Eukaryota</taxon>
        <taxon>Fungi</taxon>
        <taxon>Fungi incertae sedis</taxon>
        <taxon>Mucoromycota</taxon>
        <taxon>Glomeromycotina</taxon>
        <taxon>Glomeromycetes</taxon>
        <taxon>Diversisporales</taxon>
        <taxon>Gigasporaceae</taxon>
        <taxon>Racocetra</taxon>
    </lineage>
</organism>
<accession>A0A9N9JA08</accession>
<dbReference type="EMBL" id="CAJVPZ010046878">
    <property type="protein sequence ID" value="CAG8771632.1"/>
    <property type="molecule type" value="Genomic_DNA"/>
</dbReference>
<sequence>DFISVSHKDKRLHHLPSPRPPPLPISKRAYVKLNDPPDVTNSAIVFWETPSNKTIIVEQFSSGFIEEDSFDKIFKIRPDGATDAFLFVMDTSLVTGNNS</sequence>
<feature type="region of interest" description="Disordered" evidence="1">
    <location>
        <begin position="1"/>
        <end position="23"/>
    </location>
</feature>
<evidence type="ECO:0000313" key="2">
    <source>
        <dbReference type="EMBL" id="CAG8771632.1"/>
    </source>
</evidence>
<comment type="caution">
    <text evidence="2">The sequence shown here is derived from an EMBL/GenBank/DDBJ whole genome shotgun (WGS) entry which is preliminary data.</text>
</comment>
<proteinExistence type="predicted"/>
<gene>
    <name evidence="2" type="ORF">RFULGI_LOCUS15100</name>
</gene>
<dbReference type="Proteomes" id="UP000789396">
    <property type="component" value="Unassembled WGS sequence"/>
</dbReference>